<name>A0ABV4WW23_9CYAN</name>
<dbReference type="Proteomes" id="UP001576780">
    <property type="component" value="Unassembled WGS sequence"/>
</dbReference>
<sequence length="215" mass="23875">MRKNILSLQVTKYATATLLTGLNLLAFGGSFTPAQSTQQLFCKGRMNNGWNYTAEYLNGRFTQIRWERSGQPPQVSRLTFYRTNPQGEPVYRGSFQAATLVTLVDLSRGDVRRGSQISVGVEEWGWSRGTCGTSSGGGTSGTGSSVPIATVRRNLIGVNQVQARKWLRNNNFVFIRTVQHNNIRVIERWNQTDNRSQAIDVTITRGTVTKVVEAG</sequence>
<dbReference type="EMBL" id="JBHFNT010000302">
    <property type="protein sequence ID" value="MFB2839293.1"/>
    <property type="molecule type" value="Genomic_DNA"/>
</dbReference>
<evidence type="ECO:0000313" key="1">
    <source>
        <dbReference type="EMBL" id="MFB2839293.1"/>
    </source>
</evidence>
<keyword evidence="2" id="KW-1185">Reference proteome</keyword>
<accession>A0ABV4WW23</accession>
<proteinExistence type="predicted"/>
<reference evidence="1 2" key="1">
    <citation type="submission" date="2024-09" db="EMBL/GenBank/DDBJ databases">
        <title>Floridaenema gen nov. (Aerosakkonemataceae, Aerosakkonematales ord. nov., Cyanobacteria) from benthic tropical and subtropical fresh waters, with the description of four new species.</title>
        <authorList>
            <person name="Moretto J.A."/>
            <person name="Berthold D.E."/>
            <person name="Lefler F.W."/>
            <person name="Huang I.-S."/>
            <person name="Laughinghouse H. IV."/>
        </authorList>
    </citation>
    <scope>NUCLEOTIDE SEQUENCE [LARGE SCALE GENOMIC DNA]</scope>
    <source>
        <strain evidence="1 2">BLCC-F167</strain>
    </source>
</reference>
<gene>
    <name evidence="1" type="ORF">ACE1CA_32790</name>
</gene>
<dbReference type="RefSeq" id="WP_413281570.1">
    <property type="nucleotide sequence ID" value="NZ_JBHFNT010000302.1"/>
</dbReference>
<evidence type="ECO:0000313" key="2">
    <source>
        <dbReference type="Proteomes" id="UP001576780"/>
    </source>
</evidence>
<organism evidence="1 2">
    <name type="scientific">Floridaenema evergladense BLCC-F167</name>
    <dbReference type="NCBI Taxonomy" id="3153639"/>
    <lineage>
        <taxon>Bacteria</taxon>
        <taxon>Bacillati</taxon>
        <taxon>Cyanobacteriota</taxon>
        <taxon>Cyanophyceae</taxon>
        <taxon>Oscillatoriophycideae</taxon>
        <taxon>Aerosakkonematales</taxon>
        <taxon>Aerosakkonemataceae</taxon>
        <taxon>Floridanema</taxon>
        <taxon>Floridanema evergladense</taxon>
    </lineage>
</organism>
<protein>
    <submittedName>
        <fullName evidence="1">Uncharacterized protein</fullName>
    </submittedName>
</protein>
<comment type="caution">
    <text evidence="1">The sequence shown here is derived from an EMBL/GenBank/DDBJ whole genome shotgun (WGS) entry which is preliminary data.</text>
</comment>